<dbReference type="Proteomes" id="UP000626210">
    <property type="component" value="Unassembled WGS sequence"/>
</dbReference>
<organism evidence="4 5">
    <name type="scientific">Pseudorhodoferax aquiterrae</name>
    <dbReference type="NCBI Taxonomy" id="747304"/>
    <lineage>
        <taxon>Bacteria</taxon>
        <taxon>Pseudomonadati</taxon>
        <taxon>Pseudomonadota</taxon>
        <taxon>Betaproteobacteria</taxon>
        <taxon>Burkholderiales</taxon>
        <taxon>Comamonadaceae</taxon>
    </lineage>
</organism>
<dbReference type="InterPro" id="IPR034346">
    <property type="entry name" value="Gtt2-like_C"/>
</dbReference>
<gene>
    <name evidence="4" type="ORF">GCM10007320_60480</name>
</gene>
<evidence type="ECO:0000313" key="4">
    <source>
        <dbReference type="EMBL" id="GHD01808.1"/>
    </source>
</evidence>
<dbReference type="Gene3D" id="3.40.30.10">
    <property type="entry name" value="Glutaredoxin"/>
    <property type="match status" value="1"/>
</dbReference>
<dbReference type="PANTHER" id="PTHR43968">
    <property type="match status" value="1"/>
</dbReference>
<dbReference type="CDD" id="cd03182">
    <property type="entry name" value="GST_C_GTT2_like"/>
    <property type="match status" value="1"/>
</dbReference>
<accession>A0ABQ3GEV5</accession>
<dbReference type="EMBL" id="BMYK01000036">
    <property type="protein sequence ID" value="GHD01808.1"/>
    <property type="molecule type" value="Genomic_DNA"/>
</dbReference>
<dbReference type="SFLD" id="SFLDS00019">
    <property type="entry name" value="Glutathione_Transferase_(cytos"/>
    <property type="match status" value="1"/>
</dbReference>
<sequence>MNTLSHPADAAPQATMTVHDWHTGPYPARVRIALAEKNLQSRVRFVSVDLWKGEHKQPGFLAKNYSGTLPVLELEDGSCIAECTAITQYLDALDGVPTLTGTTPREQGFIHMMNKRAEIELLDAVSVYFHHGTPGLGPDVELYQNAEWGLRQRDKAVRGMRYFDTVLQQQPFVAGDRFSMADIAVIGGLIFAELVQLPIPADCAALRAWWADMQQRPSVRDRVAMSAPAKAPGPVAATRPAIR</sequence>
<dbReference type="PROSITE" id="PS50404">
    <property type="entry name" value="GST_NTER"/>
    <property type="match status" value="1"/>
</dbReference>
<name>A0ABQ3GEV5_9BURK</name>
<evidence type="ECO:0000259" key="3">
    <source>
        <dbReference type="PROSITE" id="PS50405"/>
    </source>
</evidence>
<dbReference type="SUPFAM" id="SSF52833">
    <property type="entry name" value="Thioredoxin-like"/>
    <property type="match status" value="1"/>
</dbReference>
<proteinExistence type="predicted"/>
<dbReference type="CDD" id="cd03051">
    <property type="entry name" value="GST_N_GTT2_like"/>
    <property type="match status" value="1"/>
</dbReference>
<keyword evidence="5" id="KW-1185">Reference proteome</keyword>
<dbReference type="Gene3D" id="1.20.1050.10">
    <property type="match status" value="1"/>
</dbReference>
<feature type="domain" description="GST N-terminal" evidence="2">
    <location>
        <begin position="14"/>
        <end position="98"/>
    </location>
</feature>
<dbReference type="InterPro" id="IPR050983">
    <property type="entry name" value="GST_Omega/HSP26"/>
</dbReference>
<dbReference type="SFLD" id="SFLDG00358">
    <property type="entry name" value="Main_(cytGST)"/>
    <property type="match status" value="1"/>
</dbReference>
<dbReference type="RefSeq" id="WP_229883139.1">
    <property type="nucleotide sequence ID" value="NZ_BMYK01000036.1"/>
</dbReference>
<feature type="region of interest" description="Disordered" evidence="1">
    <location>
        <begin position="221"/>
        <end position="243"/>
    </location>
</feature>
<dbReference type="InterPro" id="IPR004045">
    <property type="entry name" value="Glutathione_S-Trfase_N"/>
</dbReference>
<dbReference type="InterPro" id="IPR034345">
    <property type="entry name" value="Gtt2-like_N"/>
</dbReference>
<dbReference type="InterPro" id="IPR040079">
    <property type="entry name" value="Glutathione_S-Trfase"/>
</dbReference>
<comment type="caution">
    <text evidence="4">The sequence shown here is derived from an EMBL/GenBank/DDBJ whole genome shotgun (WGS) entry which is preliminary data.</text>
</comment>
<dbReference type="SUPFAM" id="SSF47616">
    <property type="entry name" value="GST C-terminal domain-like"/>
    <property type="match status" value="1"/>
</dbReference>
<feature type="domain" description="GST C-terminal" evidence="3">
    <location>
        <begin position="103"/>
        <end position="232"/>
    </location>
</feature>
<dbReference type="InterPro" id="IPR010987">
    <property type="entry name" value="Glutathione-S-Trfase_C-like"/>
</dbReference>
<dbReference type="Pfam" id="PF13410">
    <property type="entry name" value="GST_C_2"/>
    <property type="match status" value="1"/>
</dbReference>
<dbReference type="Pfam" id="PF13409">
    <property type="entry name" value="GST_N_2"/>
    <property type="match status" value="1"/>
</dbReference>
<evidence type="ECO:0000313" key="5">
    <source>
        <dbReference type="Proteomes" id="UP000626210"/>
    </source>
</evidence>
<protein>
    <submittedName>
        <fullName evidence="4">Glutathione S-transferase</fullName>
    </submittedName>
</protein>
<evidence type="ECO:0000256" key="1">
    <source>
        <dbReference type="SAM" id="MobiDB-lite"/>
    </source>
</evidence>
<dbReference type="PROSITE" id="PS50405">
    <property type="entry name" value="GST_CTER"/>
    <property type="match status" value="1"/>
</dbReference>
<reference evidence="5" key="1">
    <citation type="journal article" date="2019" name="Int. J. Syst. Evol. Microbiol.">
        <title>The Global Catalogue of Microorganisms (GCM) 10K type strain sequencing project: providing services to taxonomists for standard genome sequencing and annotation.</title>
        <authorList>
            <consortium name="The Broad Institute Genomics Platform"/>
            <consortium name="The Broad Institute Genome Sequencing Center for Infectious Disease"/>
            <person name="Wu L."/>
            <person name="Ma J."/>
        </authorList>
    </citation>
    <scope>NUCLEOTIDE SEQUENCE [LARGE SCALE GENOMIC DNA]</scope>
    <source>
        <strain evidence="5">KCTC 23314</strain>
    </source>
</reference>
<evidence type="ECO:0000259" key="2">
    <source>
        <dbReference type="PROSITE" id="PS50404"/>
    </source>
</evidence>
<dbReference type="PANTHER" id="PTHR43968:SF6">
    <property type="entry name" value="GLUTATHIONE S-TRANSFERASE OMEGA"/>
    <property type="match status" value="1"/>
</dbReference>
<dbReference type="InterPro" id="IPR036282">
    <property type="entry name" value="Glutathione-S-Trfase_C_sf"/>
</dbReference>
<dbReference type="InterPro" id="IPR036249">
    <property type="entry name" value="Thioredoxin-like_sf"/>
</dbReference>